<reference evidence="14" key="1">
    <citation type="journal article" date="2019" name="Int. J. Syst. Evol. Microbiol.">
        <title>The Global Catalogue of Microorganisms (GCM) 10K type strain sequencing project: providing services to taxonomists for standard genome sequencing and annotation.</title>
        <authorList>
            <consortium name="The Broad Institute Genomics Platform"/>
            <consortium name="The Broad Institute Genome Sequencing Center for Infectious Disease"/>
            <person name="Wu L."/>
            <person name="Ma J."/>
        </authorList>
    </citation>
    <scope>NUCLEOTIDE SEQUENCE [LARGE SCALE GENOMIC DNA]</scope>
    <source>
        <strain evidence="14">CCUG 61948</strain>
    </source>
</reference>
<dbReference type="PANTHER" id="PTHR43690:SF17">
    <property type="entry name" value="PROTEIN YHJJ"/>
    <property type="match status" value="1"/>
</dbReference>
<comment type="similarity">
    <text evidence="2 8">Belongs to the peptidase M16 family.</text>
</comment>
<dbReference type="Gene3D" id="3.30.830.10">
    <property type="entry name" value="Metalloenzyme, LuxS/M16 peptidase-like"/>
    <property type="match status" value="4"/>
</dbReference>
<accession>A0ABW3B407</accession>
<evidence type="ECO:0000256" key="3">
    <source>
        <dbReference type="ARBA" id="ARBA00022670"/>
    </source>
</evidence>
<name>A0ABW3B407_9FLAO</name>
<dbReference type="InterPro" id="IPR050626">
    <property type="entry name" value="Peptidase_M16"/>
</dbReference>
<evidence type="ECO:0000256" key="4">
    <source>
        <dbReference type="ARBA" id="ARBA00022723"/>
    </source>
</evidence>
<evidence type="ECO:0000256" key="8">
    <source>
        <dbReference type="RuleBase" id="RU004447"/>
    </source>
</evidence>
<evidence type="ECO:0000313" key="14">
    <source>
        <dbReference type="Proteomes" id="UP001597012"/>
    </source>
</evidence>
<evidence type="ECO:0000259" key="12">
    <source>
        <dbReference type="Pfam" id="PF05193"/>
    </source>
</evidence>
<evidence type="ECO:0000259" key="11">
    <source>
        <dbReference type="Pfam" id="PF00675"/>
    </source>
</evidence>
<keyword evidence="10" id="KW-0732">Signal</keyword>
<feature type="coiled-coil region" evidence="9">
    <location>
        <begin position="94"/>
        <end position="126"/>
    </location>
</feature>
<evidence type="ECO:0000256" key="2">
    <source>
        <dbReference type="ARBA" id="ARBA00007261"/>
    </source>
</evidence>
<feature type="domain" description="Peptidase M16 C-terminal" evidence="12">
    <location>
        <begin position="684"/>
        <end position="845"/>
    </location>
</feature>
<dbReference type="InterPro" id="IPR007863">
    <property type="entry name" value="Peptidase_M16_C"/>
</dbReference>
<sequence length="952" mass="109006">MRNFLSILSLLFFATLNAQESNLKLESYELENGLKVYLNQDTEASTIYGSVWVNAGGKDDPADATGIAHYLEHMLFKGTQMLGTQDFEAEKPHLDKIRELYDELAEESEENKKTAIQQEINAEERKASEFAIPNEFDRLIKSIGSTAVNATTSNDYTNYYNIFPPNQLAKWLDIYAHRFKKPVFRLFQSELEAVYEEKNRAGDDLQRRIYEKFNSYIYGNHPYNTQTVLGSVEHLKNPSLKKMYAFFQTYYVPNNMALVLSGNFDSNEVKPLIAAAFGQLVRGPEPDFNTRKLNSFKGREVQKVRMTPIKVGFMGYKLVPFGHKDRAALEVVGQMMSNSNETGFLDIWNSENKALYAGGEQEFLEEDGSAFIFFVPKIFGKSLKHYEEEIQASFRSIANGEFEDTYFEAIKNGMYREYSRSLEDLEIRSDYIGLSFIYDMNPDELLSYSKNIKELTKEDIQKAADTYFGEDYFTLQSRTGFPKKTKLKKPAYKPITARTEETSLYAKAFEQLPEQVLSPSFIDVDKDVKVIDEYLYYTKNPQNDIFTFRATIAKGILEDLLYPELALAMNNSGTSTYTANELKNKFARLGANFSFTANYNSFDVNLTGIDKNFKESVLLLEHLLTHFKPDDKTIDYLANQRKTSNKLAKNDPSTAGRMLYVYGLFGENSGYLNRMSAKQLKKLDPERLLSASKNLLKNGFNSIHYVGGQTPKESIGLIASKNMFKKNQTDSYTFQEANRVNETTFYVVHDKKAIQSYVYYVVNGEALNKEHDFKKEAFNAYYTNGLSGLLFQEVREFRSLAYAVGGNYINPLYEPTKKGRLVLFTGSQADKTADAVNVVMDLLNDMPTYEERLPSLKNGLLLEASSNRPNFRQLSTTVENFLNTEYESDPNELNYAKFPDLTFEDIQSFYETNVKGKPAVITIYGDTSEFELEQLRKYGNVIELKITDIWTK</sequence>
<evidence type="ECO:0000256" key="7">
    <source>
        <dbReference type="ARBA" id="ARBA00023049"/>
    </source>
</evidence>
<evidence type="ECO:0000256" key="1">
    <source>
        <dbReference type="ARBA" id="ARBA00001947"/>
    </source>
</evidence>
<dbReference type="RefSeq" id="WP_379933846.1">
    <property type="nucleotide sequence ID" value="NZ_JBHTHY010000006.1"/>
</dbReference>
<keyword evidence="3" id="KW-0645">Protease</keyword>
<comment type="cofactor">
    <cofactor evidence="1">
        <name>Zn(2+)</name>
        <dbReference type="ChEBI" id="CHEBI:29105"/>
    </cofactor>
</comment>
<proteinExistence type="inferred from homology"/>
<dbReference type="PANTHER" id="PTHR43690">
    <property type="entry name" value="NARDILYSIN"/>
    <property type="match status" value="1"/>
</dbReference>
<dbReference type="InterPro" id="IPR001431">
    <property type="entry name" value="Pept_M16_Zn_BS"/>
</dbReference>
<dbReference type="SUPFAM" id="SSF63411">
    <property type="entry name" value="LuxS/MPP-like metallohydrolase"/>
    <property type="match status" value="4"/>
</dbReference>
<feature type="chain" id="PRO_5047226422" evidence="10">
    <location>
        <begin position="19"/>
        <end position="952"/>
    </location>
</feature>
<dbReference type="EMBL" id="JBHTHY010000006">
    <property type="protein sequence ID" value="MFD0797503.1"/>
    <property type="molecule type" value="Genomic_DNA"/>
</dbReference>
<feature type="domain" description="Peptidase M16 N-terminal" evidence="11">
    <location>
        <begin position="36"/>
        <end position="82"/>
    </location>
</feature>
<dbReference type="Pfam" id="PF05193">
    <property type="entry name" value="Peptidase_M16_C"/>
    <property type="match status" value="2"/>
</dbReference>
<evidence type="ECO:0000256" key="9">
    <source>
        <dbReference type="SAM" id="Coils"/>
    </source>
</evidence>
<evidence type="ECO:0000313" key="13">
    <source>
        <dbReference type="EMBL" id="MFD0797503.1"/>
    </source>
</evidence>
<protein>
    <submittedName>
        <fullName evidence="13">M16 family metallopeptidase</fullName>
    </submittedName>
</protein>
<evidence type="ECO:0000256" key="5">
    <source>
        <dbReference type="ARBA" id="ARBA00022801"/>
    </source>
</evidence>
<comment type="caution">
    <text evidence="13">The sequence shown here is derived from an EMBL/GenBank/DDBJ whole genome shotgun (WGS) entry which is preliminary data.</text>
</comment>
<evidence type="ECO:0000256" key="6">
    <source>
        <dbReference type="ARBA" id="ARBA00022833"/>
    </source>
</evidence>
<feature type="domain" description="Peptidase M16 N-terminal" evidence="11">
    <location>
        <begin position="134"/>
        <end position="226"/>
    </location>
</feature>
<keyword evidence="4" id="KW-0479">Metal-binding</keyword>
<dbReference type="Pfam" id="PF00675">
    <property type="entry name" value="Peptidase_M16"/>
    <property type="match status" value="2"/>
</dbReference>
<keyword evidence="14" id="KW-1185">Reference proteome</keyword>
<feature type="signal peptide" evidence="10">
    <location>
        <begin position="1"/>
        <end position="18"/>
    </location>
</feature>
<keyword evidence="6" id="KW-0862">Zinc</keyword>
<keyword evidence="9" id="KW-0175">Coiled coil</keyword>
<gene>
    <name evidence="13" type="ORF">ACFQZJ_08530</name>
</gene>
<keyword evidence="7" id="KW-0482">Metalloprotease</keyword>
<keyword evidence="5" id="KW-0378">Hydrolase</keyword>
<organism evidence="13 14">
    <name type="scientific">Maribacter chungangensis</name>
    <dbReference type="NCBI Taxonomy" id="1069117"/>
    <lineage>
        <taxon>Bacteria</taxon>
        <taxon>Pseudomonadati</taxon>
        <taxon>Bacteroidota</taxon>
        <taxon>Flavobacteriia</taxon>
        <taxon>Flavobacteriales</taxon>
        <taxon>Flavobacteriaceae</taxon>
        <taxon>Maribacter</taxon>
    </lineage>
</organism>
<evidence type="ECO:0000256" key="10">
    <source>
        <dbReference type="SAM" id="SignalP"/>
    </source>
</evidence>
<dbReference type="InterPro" id="IPR011249">
    <property type="entry name" value="Metalloenz_LuxS/M16"/>
</dbReference>
<dbReference type="Proteomes" id="UP001597012">
    <property type="component" value="Unassembled WGS sequence"/>
</dbReference>
<feature type="domain" description="Peptidase M16 C-terminal" evidence="12">
    <location>
        <begin position="240"/>
        <end position="413"/>
    </location>
</feature>
<dbReference type="PROSITE" id="PS00143">
    <property type="entry name" value="INSULINASE"/>
    <property type="match status" value="1"/>
</dbReference>
<dbReference type="InterPro" id="IPR011765">
    <property type="entry name" value="Pept_M16_N"/>
</dbReference>